<protein>
    <submittedName>
        <fullName evidence="1">Streptomycin 6-kinase</fullName>
    </submittedName>
</protein>
<dbReference type="RefSeq" id="WP_241443223.1">
    <property type="nucleotide sequence ID" value="NZ_BSUJ01000001.1"/>
</dbReference>
<evidence type="ECO:0000313" key="2">
    <source>
        <dbReference type="Proteomes" id="UP001157109"/>
    </source>
</evidence>
<organism evidence="1 2">
    <name type="scientific">Arsenicicoccus piscis</name>
    <dbReference type="NCBI Taxonomy" id="673954"/>
    <lineage>
        <taxon>Bacteria</taxon>
        <taxon>Bacillati</taxon>
        <taxon>Actinomycetota</taxon>
        <taxon>Actinomycetes</taxon>
        <taxon>Micrococcales</taxon>
        <taxon>Intrasporangiaceae</taxon>
        <taxon>Arsenicicoccus</taxon>
    </lineage>
</organism>
<sequence length="326" mass="34683">MTPGRVGGSAGAGLLPPALVDTMTGRTADPGLPPGTRIDGASWLASLPATVARLLTRWSLRLDPGLGAAWSGHCALVVPVLTQTGRHAALKVTWPHVEAAGEHLALRSWGGHGAVELLAADPSRWALLLERLDAGRDLTGVSLMDASDTIGDLLRRLAVPPSPRFARLSTWAEGLREELVTDPPPVPRRHVEQALATIPALLAEPGGVDGELVHTDLHYENVLATLDPADPRGPWLAIDPKPLAAERAFAVAPLLWNRWDEAVRATNLRAHLRFRLGLVCDAAGIDEDRARAWTLLRELANARDLADSGDRDGLTVAVSIMTAVAS</sequence>
<accession>A0ABQ6HMC4</accession>
<comment type="caution">
    <text evidence="1">The sequence shown here is derived from an EMBL/GenBank/DDBJ whole genome shotgun (WGS) entry which is preliminary data.</text>
</comment>
<dbReference type="Pfam" id="PF04655">
    <property type="entry name" value="APH_6_hur"/>
    <property type="match status" value="1"/>
</dbReference>
<reference evidence="2" key="1">
    <citation type="journal article" date="2019" name="Int. J. Syst. Evol. Microbiol.">
        <title>The Global Catalogue of Microorganisms (GCM) 10K type strain sequencing project: providing services to taxonomists for standard genome sequencing and annotation.</title>
        <authorList>
            <consortium name="The Broad Institute Genomics Platform"/>
            <consortium name="The Broad Institute Genome Sequencing Center for Infectious Disease"/>
            <person name="Wu L."/>
            <person name="Ma J."/>
        </authorList>
    </citation>
    <scope>NUCLEOTIDE SEQUENCE [LARGE SCALE GENOMIC DNA]</scope>
    <source>
        <strain evidence="2">NBRC 105830</strain>
    </source>
</reference>
<dbReference type="InterPro" id="IPR006748">
    <property type="entry name" value="NH2Glyco/OHUrea_AB-resist_kin"/>
</dbReference>
<gene>
    <name evidence="1" type="ORF">GCM10025862_07860</name>
</gene>
<dbReference type="SUPFAM" id="SSF56112">
    <property type="entry name" value="Protein kinase-like (PK-like)"/>
    <property type="match status" value="1"/>
</dbReference>
<dbReference type="InterPro" id="IPR011009">
    <property type="entry name" value="Kinase-like_dom_sf"/>
</dbReference>
<dbReference type="EMBL" id="BSUJ01000001">
    <property type="protein sequence ID" value="GMA18765.1"/>
    <property type="molecule type" value="Genomic_DNA"/>
</dbReference>
<name>A0ABQ6HMC4_9MICO</name>
<proteinExistence type="predicted"/>
<evidence type="ECO:0000313" key="1">
    <source>
        <dbReference type="EMBL" id="GMA18765.1"/>
    </source>
</evidence>
<dbReference type="Proteomes" id="UP001157109">
    <property type="component" value="Unassembled WGS sequence"/>
</dbReference>
<keyword evidence="2" id="KW-1185">Reference proteome</keyword>